<dbReference type="InterPro" id="IPR027417">
    <property type="entry name" value="P-loop_NTPase"/>
</dbReference>
<dbReference type="Pfam" id="PF00270">
    <property type="entry name" value="DEAD"/>
    <property type="match status" value="1"/>
</dbReference>
<dbReference type="GO" id="GO:0010467">
    <property type="term" value="P:gene expression"/>
    <property type="evidence" value="ECO:0007669"/>
    <property type="project" value="UniProtKB-ARBA"/>
</dbReference>
<dbReference type="AlphaFoldDB" id="A0AAD4MA47"/>
<keyword evidence="8" id="KW-0539">Nucleus</keyword>
<evidence type="ECO:0000313" key="17">
    <source>
        <dbReference type="Proteomes" id="UP001203297"/>
    </source>
</evidence>
<keyword evidence="17" id="KW-1185">Reference proteome</keyword>
<dbReference type="SMART" id="SM00490">
    <property type="entry name" value="HELICc"/>
    <property type="match status" value="1"/>
</dbReference>
<evidence type="ECO:0000313" key="16">
    <source>
        <dbReference type="EMBL" id="KAI0306636.1"/>
    </source>
</evidence>
<name>A0AAD4MA47_9AGAM</name>
<dbReference type="GO" id="GO:0003724">
    <property type="term" value="F:RNA helicase activity"/>
    <property type="evidence" value="ECO:0007669"/>
    <property type="project" value="InterPro"/>
</dbReference>
<dbReference type="PROSITE" id="PS00039">
    <property type="entry name" value="DEAD_ATP_HELICASE"/>
    <property type="match status" value="1"/>
</dbReference>
<evidence type="ECO:0000256" key="3">
    <source>
        <dbReference type="ARBA" id="ARBA00022741"/>
    </source>
</evidence>
<dbReference type="Gene3D" id="3.40.50.300">
    <property type="entry name" value="P-loop containing nucleotide triphosphate hydrolases"/>
    <property type="match status" value="2"/>
</dbReference>
<dbReference type="Pfam" id="PF00271">
    <property type="entry name" value="Helicase_C"/>
    <property type="match status" value="1"/>
</dbReference>
<evidence type="ECO:0000256" key="7">
    <source>
        <dbReference type="ARBA" id="ARBA00022884"/>
    </source>
</evidence>
<dbReference type="CDD" id="cd17954">
    <property type="entry name" value="DEADc_DDX47"/>
    <property type="match status" value="1"/>
</dbReference>
<dbReference type="SMART" id="SM00487">
    <property type="entry name" value="DEXDc"/>
    <property type="match status" value="1"/>
</dbReference>
<dbReference type="GO" id="GO:0042254">
    <property type="term" value="P:ribosome biogenesis"/>
    <property type="evidence" value="ECO:0007669"/>
    <property type="project" value="UniProtKB-KW"/>
</dbReference>
<dbReference type="CDD" id="cd18787">
    <property type="entry name" value="SF2_C_DEAD"/>
    <property type="match status" value="1"/>
</dbReference>
<evidence type="ECO:0000256" key="4">
    <source>
        <dbReference type="ARBA" id="ARBA00022801"/>
    </source>
</evidence>
<keyword evidence="2" id="KW-0690">Ribosome biogenesis</keyword>
<evidence type="ECO:0000259" key="14">
    <source>
        <dbReference type="PROSITE" id="PS51194"/>
    </source>
</evidence>
<dbReference type="InterPro" id="IPR011545">
    <property type="entry name" value="DEAD/DEAH_box_helicase_dom"/>
</dbReference>
<accession>A0AAD4MA47</accession>
<feature type="domain" description="Helicase C-terminal" evidence="14">
    <location>
        <begin position="243"/>
        <end position="387"/>
    </location>
</feature>
<evidence type="ECO:0000256" key="10">
    <source>
        <dbReference type="PROSITE-ProRule" id="PRU00552"/>
    </source>
</evidence>
<dbReference type="SUPFAM" id="SSF52540">
    <property type="entry name" value="P-loop containing nucleoside triphosphate hydrolases"/>
    <property type="match status" value="2"/>
</dbReference>
<dbReference type="InterPro" id="IPR001650">
    <property type="entry name" value="Helicase_C-like"/>
</dbReference>
<dbReference type="GO" id="GO:0016787">
    <property type="term" value="F:hydrolase activity"/>
    <property type="evidence" value="ECO:0007669"/>
    <property type="project" value="UniProtKB-KW"/>
</dbReference>
<evidence type="ECO:0000256" key="8">
    <source>
        <dbReference type="ARBA" id="ARBA00023242"/>
    </source>
</evidence>
<feature type="domain" description="Helicase ATP-binding" evidence="13">
    <location>
        <begin position="53"/>
        <end position="224"/>
    </location>
</feature>
<feature type="compositionally biased region" description="Basic and acidic residues" evidence="12">
    <location>
        <begin position="400"/>
        <end position="410"/>
    </location>
</feature>
<keyword evidence="6 11" id="KW-0067">ATP-binding</keyword>
<feature type="domain" description="DEAD-box RNA helicase Q" evidence="15">
    <location>
        <begin position="22"/>
        <end position="50"/>
    </location>
</feature>
<dbReference type="InterPro" id="IPR014001">
    <property type="entry name" value="Helicase_ATP-bd"/>
</dbReference>
<sequence length="435" mass="48287">MSLSLSRERNSEEITSFQNLNPSFKSLGLIDPLLEAIEQLDYKTPTDIQVEALPPALEGRDIIGVASTGSGKTAAFALPILQKLWDEPKGLFACVLAPTRELAYQISQQFEALGSAMGVRCTVLVGGMDMVTQSIALAKKPHIVVATPGRLKDHLENTKGFSLRGLKFLVLDEADRLLDMDFGPDIDGILKAIPKERTTYLFSATMTTKVAKLQRASLSNPVRVEVFYGVHLVQYYLFVPLSQKDVHLVYLANSLAQNSIMIFTRTVHDAQRLSIVLRNLGFAAIPLHGQLSQSQRLGSLNKFQSGSRKILVAQIGLDIPTVDIVINFDIPTHSKDYIHRVGRTARAGRAGKSITLVTQYDVELIQRIETVIGKKMDLWPTEKDEIALLRERVEEACRLTATELREEGGKGHRKRRRGGREDKDDTETKEDGDAI</sequence>
<keyword evidence="3 11" id="KW-0547">Nucleotide-binding</keyword>
<dbReference type="InterPro" id="IPR014014">
    <property type="entry name" value="RNA_helicase_DEAD_Q_motif"/>
</dbReference>
<evidence type="ECO:0000256" key="9">
    <source>
        <dbReference type="ARBA" id="ARBA00024350"/>
    </source>
</evidence>
<organism evidence="16 17">
    <name type="scientific">Multifurca ochricompacta</name>
    <dbReference type="NCBI Taxonomy" id="376703"/>
    <lineage>
        <taxon>Eukaryota</taxon>
        <taxon>Fungi</taxon>
        <taxon>Dikarya</taxon>
        <taxon>Basidiomycota</taxon>
        <taxon>Agaricomycotina</taxon>
        <taxon>Agaricomycetes</taxon>
        <taxon>Russulales</taxon>
        <taxon>Russulaceae</taxon>
        <taxon>Multifurca</taxon>
    </lineage>
</organism>
<comment type="similarity">
    <text evidence="9">Belongs to the DEAD box helicase family. DDX47/RRP3 subfamily.</text>
</comment>
<dbReference type="InterPro" id="IPR050079">
    <property type="entry name" value="DEAD_box_RNA_helicase"/>
</dbReference>
<reference evidence="16" key="1">
    <citation type="journal article" date="2022" name="New Phytol.">
        <title>Evolutionary transition to the ectomycorrhizal habit in the genomes of a hyperdiverse lineage of mushroom-forming fungi.</title>
        <authorList>
            <person name="Looney B."/>
            <person name="Miyauchi S."/>
            <person name="Morin E."/>
            <person name="Drula E."/>
            <person name="Courty P.E."/>
            <person name="Kohler A."/>
            <person name="Kuo A."/>
            <person name="LaButti K."/>
            <person name="Pangilinan J."/>
            <person name="Lipzen A."/>
            <person name="Riley R."/>
            <person name="Andreopoulos W."/>
            <person name="He G."/>
            <person name="Johnson J."/>
            <person name="Nolan M."/>
            <person name="Tritt A."/>
            <person name="Barry K.W."/>
            <person name="Grigoriev I.V."/>
            <person name="Nagy L.G."/>
            <person name="Hibbett D."/>
            <person name="Henrissat B."/>
            <person name="Matheny P.B."/>
            <person name="Labbe J."/>
            <person name="Martin F.M."/>
        </authorList>
    </citation>
    <scope>NUCLEOTIDE SEQUENCE</scope>
    <source>
        <strain evidence="16">BPL690</strain>
    </source>
</reference>
<keyword evidence="5 11" id="KW-0347">Helicase</keyword>
<dbReference type="PROSITE" id="PS51195">
    <property type="entry name" value="Q_MOTIF"/>
    <property type="match status" value="1"/>
</dbReference>
<feature type="short sequence motif" description="Q motif" evidence="10">
    <location>
        <begin position="22"/>
        <end position="50"/>
    </location>
</feature>
<dbReference type="GO" id="GO:0003723">
    <property type="term" value="F:RNA binding"/>
    <property type="evidence" value="ECO:0007669"/>
    <property type="project" value="UniProtKB-KW"/>
</dbReference>
<dbReference type="GO" id="GO:0005634">
    <property type="term" value="C:nucleus"/>
    <property type="evidence" value="ECO:0007669"/>
    <property type="project" value="UniProtKB-SubCell"/>
</dbReference>
<dbReference type="GO" id="GO:0005524">
    <property type="term" value="F:ATP binding"/>
    <property type="evidence" value="ECO:0007669"/>
    <property type="project" value="UniProtKB-KW"/>
</dbReference>
<evidence type="ECO:0000259" key="13">
    <source>
        <dbReference type="PROSITE" id="PS51192"/>
    </source>
</evidence>
<dbReference type="InterPro" id="IPR000629">
    <property type="entry name" value="RNA-helicase_DEAD-box_CS"/>
</dbReference>
<evidence type="ECO:0000256" key="11">
    <source>
        <dbReference type="RuleBase" id="RU000492"/>
    </source>
</evidence>
<evidence type="ECO:0000259" key="15">
    <source>
        <dbReference type="PROSITE" id="PS51195"/>
    </source>
</evidence>
<feature type="region of interest" description="Disordered" evidence="12">
    <location>
        <begin position="400"/>
        <end position="435"/>
    </location>
</feature>
<comment type="subcellular location">
    <subcellularLocation>
        <location evidence="1">Nucleus</location>
    </subcellularLocation>
</comment>
<evidence type="ECO:0000256" key="5">
    <source>
        <dbReference type="ARBA" id="ARBA00022806"/>
    </source>
</evidence>
<comment type="caution">
    <text evidence="16">The sequence shown here is derived from an EMBL/GenBank/DDBJ whole genome shotgun (WGS) entry which is preliminary data.</text>
</comment>
<evidence type="ECO:0000256" key="12">
    <source>
        <dbReference type="SAM" id="MobiDB-lite"/>
    </source>
</evidence>
<evidence type="ECO:0000256" key="6">
    <source>
        <dbReference type="ARBA" id="ARBA00022840"/>
    </source>
</evidence>
<evidence type="ECO:0000256" key="1">
    <source>
        <dbReference type="ARBA" id="ARBA00004123"/>
    </source>
</evidence>
<dbReference type="EMBL" id="WTXG01000003">
    <property type="protein sequence ID" value="KAI0306636.1"/>
    <property type="molecule type" value="Genomic_DNA"/>
</dbReference>
<keyword evidence="7" id="KW-0694">RNA-binding</keyword>
<dbReference type="GO" id="GO:0005829">
    <property type="term" value="C:cytosol"/>
    <property type="evidence" value="ECO:0007669"/>
    <property type="project" value="TreeGrafter"/>
</dbReference>
<evidence type="ECO:0000256" key="2">
    <source>
        <dbReference type="ARBA" id="ARBA00022517"/>
    </source>
</evidence>
<keyword evidence="4 11" id="KW-0378">Hydrolase</keyword>
<dbReference type="PANTHER" id="PTHR47959">
    <property type="entry name" value="ATP-DEPENDENT RNA HELICASE RHLE-RELATED"/>
    <property type="match status" value="1"/>
</dbReference>
<dbReference type="Proteomes" id="UP001203297">
    <property type="component" value="Unassembled WGS sequence"/>
</dbReference>
<dbReference type="PROSITE" id="PS51194">
    <property type="entry name" value="HELICASE_CTER"/>
    <property type="match status" value="1"/>
</dbReference>
<gene>
    <name evidence="16" type="ORF">B0F90DRAFT_1808299</name>
</gene>
<dbReference type="PANTHER" id="PTHR47959:SF20">
    <property type="entry name" value="RNA HELICASE"/>
    <property type="match status" value="1"/>
</dbReference>
<dbReference type="PROSITE" id="PS51192">
    <property type="entry name" value="HELICASE_ATP_BIND_1"/>
    <property type="match status" value="1"/>
</dbReference>
<dbReference type="InterPro" id="IPR044765">
    <property type="entry name" value="DDX47/Rrp3_DEADc"/>
</dbReference>
<proteinExistence type="inferred from homology"/>
<protein>
    <submittedName>
        <fullName evidence="16">DEAD-domain-containing protein</fullName>
    </submittedName>
</protein>